<gene>
    <name evidence="1" type="ORF">BDV23DRAFT_151600</name>
</gene>
<sequence>MSSDTLKAYKFRYRANANMCSLKLDKREKTIINEVSSDVNEDCYYYDYQLGPL</sequence>
<accession>A0A5N7CDW9</accession>
<organism evidence="1">
    <name type="scientific">Petromyces alliaceus</name>
    <name type="common">Aspergillus alliaceus</name>
    <dbReference type="NCBI Taxonomy" id="209559"/>
    <lineage>
        <taxon>Eukaryota</taxon>
        <taxon>Fungi</taxon>
        <taxon>Dikarya</taxon>
        <taxon>Ascomycota</taxon>
        <taxon>Pezizomycotina</taxon>
        <taxon>Eurotiomycetes</taxon>
        <taxon>Eurotiomycetidae</taxon>
        <taxon>Eurotiales</taxon>
        <taxon>Aspergillaceae</taxon>
        <taxon>Aspergillus</taxon>
        <taxon>Aspergillus subgen. Circumdati</taxon>
    </lineage>
</organism>
<dbReference type="EMBL" id="ML735239">
    <property type="protein sequence ID" value="KAE8392129.1"/>
    <property type="molecule type" value="Genomic_DNA"/>
</dbReference>
<dbReference type="Proteomes" id="UP000326877">
    <property type="component" value="Unassembled WGS sequence"/>
</dbReference>
<protein>
    <submittedName>
        <fullName evidence="1">Uncharacterized protein</fullName>
    </submittedName>
</protein>
<dbReference type="AlphaFoldDB" id="A0A5N7CDW9"/>
<evidence type="ECO:0000313" key="1">
    <source>
        <dbReference type="EMBL" id="KAE8392129.1"/>
    </source>
</evidence>
<name>A0A5N7CDW9_PETAA</name>
<reference evidence="1" key="1">
    <citation type="submission" date="2019-04" db="EMBL/GenBank/DDBJ databases">
        <title>Friends and foes A comparative genomics studyof 23 Aspergillus species from section Flavi.</title>
        <authorList>
            <consortium name="DOE Joint Genome Institute"/>
            <person name="Kjaerbolling I."/>
            <person name="Vesth T."/>
            <person name="Frisvad J.C."/>
            <person name="Nybo J.L."/>
            <person name="Theobald S."/>
            <person name="Kildgaard S."/>
            <person name="Isbrandt T."/>
            <person name="Kuo A."/>
            <person name="Sato A."/>
            <person name="Lyhne E.K."/>
            <person name="Kogle M.E."/>
            <person name="Wiebenga A."/>
            <person name="Kun R.S."/>
            <person name="Lubbers R.J."/>
            <person name="Makela M.R."/>
            <person name="Barry K."/>
            <person name="Chovatia M."/>
            <person name="Clum A."/>
            <person name="Daum C."/>
            <person name="Haridas S."/>
            <person name="He G."/>
            <person name="LaButti K."/>
            <person name="Lipzen A."/>
            <person name="Mondo S."/>
            <person name="Riley R."/>
            <person name="Salamov A."/>
            <person name="Simmons B.A."/>
            <person name="Magnuson J.K."/>
            <person name="Henrissat B."/>
            <person name="Mortensen U.H."/>
            <person name="Larsen T.O."/>
            <person name="Devries R.P."/>
            <person name="Grigoriev I.V."/>
            <person name="Machida M."/>
            <person name="Baker S.E."/>
            <person name="Andersen M.R."/>
        </authorList>
    </citation>
    <scope>NUCLEOTIDE SEQUENCE [LARGE SCALE GENOMIC DNA]</scope>
    <source>
        <strain evidence="1">IBT 14317</strain>
    </source>
</reference>
<proteinExistence type="predicted"/>